<feature type="transmembrane region" description="Helical" evidence="1">
    <location>
        <begin position="98"/>
        <end position="116"/>
    </location>
</feature>
<dbReference type="AlphaFoldDB" id="A0A4R1EUE4"/>
<dbReference type="EMBL" id="SMFQ01000004">
    <property type="protein sequence ID" value="TCJ84873.1"/>
    <property type="molecule type" value="Genomic_DNA"/>
</dbReference>
<dbReference type="OrthoDB" id="6198426at2"/>
<protein>
    <recommendedName>
        <fullName evidence="4">DUF4345 domain-containing protein</fullName>
    </recommendedName>
</protein>
<evidence type="ECO:0008006" key="4">
    <source>
        <dbReference type="Google" id="ProtNLM"/>
    </source>
</evidence>
<dbReference type="RefSeq" id="WP_131906601.1">
    <property type="nucleotide sequence ID" value="NZ_BAAAFU010000006.1"/>
</dbReference>
<proteinExistence type="predicted"/>
<keyword evidence="1" id="KW-0812">Transmembrane</keyword>
<gene>
    <name evidence="2" type="ORF">EV695_2836</name>
</gene>
<organism evidence="2 3">
    <name type="scientific">Cocleimonas flava</name>
    <dbReference type="NCBI Taxonomy" id="634765"/>
    <lineage>
        <taxon>Bacteria</taxon>
        <taxon>Pseudomonadati</taxon>
        <taxon>Pseudomonadota</taxon>
        <taxon>Gammaproteobacteria</taxon>
        <taxon>Thiotrichales</taxon>
        <taxon>Thiotrichaceae</taxon>
        <taxon>Cocleimonas</taxon>
    </lineage>
</organism>
<feature type="transmembrane region" description="Helical" evidence="1">
    <location>
        <begin position="6"/>
        <end position="23"/>
    </location>
</feature>
<name>A0A4R1EUE4_9GAMM</name>
<keyword evidence="3" id="KW-1185">Reference proteome</keyword>
<feature type="transmembrane region" description="Helical" evidence="1">
    <location>
        <begin position="44"/>
        <end position="62"/>
    </location>
</feature>
<reference evidence="2 3" key="1">
    <citation type="submission" date="2019-03" db="EMBL/GenBank/DDBJ databases">
        <title>Genomic Encyclopedia of Type Strains, Phase IV (KMG-IV): sequencing the most valuable type-strain genomes for metagenomic binning, comparative biology and taxonomic classification.</title>
        <authorList>
            <person name="Goeker M."/>
        </authorList>
    </citation>
    <scope>NUCLEOTIDE SEQUENCE [LARGE SCALE GENOMIC DNA]</scope>
    <source>
        <strain evidence="2 3">DSM 24830</strain>
    </source>
</reference>
<evidence type="ECO:0000313" key="3">
    <source>
        <dbReference type="Proteomes" id="UP000294887"/>
    </source>
</evidence>
<dbReference type="InterPro" id="IPR025597">
    <property type="entry name" value="DUF4345"/>
</dbReference>
<dbReference type="Proteomes" id="UP000294887">
    <property type="component" value="Unassembled WGS sequence"/>
</dbReference>
<accession>A0A4R1EUE4</accession>
<sequence length="120" mass="13632">MDISIFRFIGVALIIVGLVLVSNPELVSNKPIPSDTFEAVERRIWWGLLIGFGFLLLFHHQIQPWITTIAATLSSLFFGLLVARLIGIMLDGSVAKQWLNIGIEIVILVPLVWWYFRVRT</sequence>
<comment type="caution">
    <text evidence="2">The sequence shown here is derived from an EMBL/GenBank/DDBJ whole genome shotgun (WGS) entry which is preliminary data.</text>
</comment>
<dbReference type="Pfam" id="PF14248">
    <property type="entry name" value="DUF4345"/>
    <property type="match status" value="1"/>
</dbReference>
<evidence type="ECO:0000313" key="2">
    <source>
        <dbReference type="EMBL" id="TCJ84873.1"/>
    </source>
</evidence>
<keyword evidence="1" id="KW-1133">Transmembrane helix</keyword>
<feature type="transmembrane region" description="Helical" evidence="1">
    <location>
        <begin position="68"/>
        <end position="86"/>
    </location>
</feature>
<keyword evidence="1" id="KW-0472">Membrane</keyword>
<evidence type="ECO:0000256" key="1">
    <source>
        <dbReference type="SAM" id="Phobius"/>
    </source>
</evidence>